<evidence type="ECO:0000256" key="2">
    <source>
        <dbReference type="ARBA" id="ARBA00022630"/>
    </source>
</evidence>
<evidence type="ECO:0000313" key="6">
    <source>
        <dbReference type="EMBL" id="KAH8690132.1"/>
    </source>
</evidence>
<evidence type="ECO:0000256" key="1">
    <source>
        <dbReference type="ARBA" id="ARBA00005466"/>
    </source>
</evidence>
<keyword evidence="4" id="KW-0560">Oxidoreductase</keyword>
<organism evidence="6 7">
    <name type="scientific">Talaromyces proteolyticus</name>
    <dbReference type="NCBI Taxonomy" id="1131652"/>
    <lineage>
        <taxon>Eukaryota</taxon>
        <taxon>Fungi</taxon>
        <taxon>Dikarya</taxon>
        <taxon>Ascomycota</taxon>
        <taxon>Pezizomycotina</taxon>
        <taxon>Eurotiomycetes</taxon>
        <taxon>Eurotiomycetidae</taxon>
        <taxon>Eurotiales</taxon>
        <taxon>Trichocomaceae</taxon>
        <taxon>Talaromyces</taxon>
        <taxon>Talaromyces sect. Bacilispori</taxon>
    </lineage>
</organism>
<feature type="domain" description="FAD-binding PCMH-type" evidence="5">
    <location>
        <begin position="4"/>
        <end position="175"/>
    </location>
</feature>
<keyword evidence="7" id="KW-1185">Reference proteome</keyword>
<dbReference type="PANTHER" id="PTHR42973:SF34">
    <property type="entry name" value="FAD BINDING DOMAIN PROTEIN (AFU_ORTHOLOGUE AFUA_3G02770)"/>
    <property type="match status" value="1"/>
</dbReference>
<dbReference type="Proteomes" id="UP001201262">
    <property type="component" value="Unassembled WGS sequence"/>
</dbReference>
<dbReference type="PROSITE" id="PS51387">
    <property type="entry name" value="FAD_PCMH"/>
    <property type="match status" value="1"/>
</dbReference>
<dbReference type="InterPro" id="IPR050416">
    <property type="entry name" value="FAD-linked_Oxidoreductase"/>
</dbReference>
<evidence type="ECO:0000256" key="4">
    <source>
        <dbReference type="ARBA" id="ARBA00023002"/>
    </source>
</evidence>
<dbReference type="GO" id="GO:0071949">
    <property type="term" value="F:FAD binding"/>
    <property type="evidence" value="ECO:0007669"/>
    <property type="project" value="InterPro"/>
</dbReference>
<dbReference type="GeneID" id="70252796"/>
<dbReference type="AlphaFoldDB" id="A0AAD4PUI1"/>
<proteinExistence type="inferred from homology"/>
<evidence type="ECO:0000256" key="3">
    <source>
        <dbReference type="ARBA" id="ARBA00022827"/>
    </source>
</evidence>
<accession>A0AAD4PUI1</accession>
<dbReference type="InterPro" id="IPR016169">
    <property type="entry name" value="FAD-bd_PCMH_sub2"/>
</dbReference>
<name>A0AAD4PUI1_9EURO</name>
<keyword evidence="2" id="KW-0285">Flavoprotein</keyword>
<dbReference type="Pfam" id="PF01565">
    <property type="entry name" value="FAD_binding_4"/>
    <property type="match status" value="1"/>
</dbReference>
<evidence type="ECO:0000313" key="7">
    <source>
        <dbReference type="Proteomes" id="UP001201262"/>
    </source>
</evidence>
<comment type="similarity">
    <text evidence="1">Belongs to the oxygen-dependent FAD-linked oxidoreductase family.</text>
</comment>
<dbReference type="Gene3D" id="3.30.465.10">
    <property type="match status" value="1"/>
</dbReference>
<dbReference type="InterPro" id="IPR036318">
    <property type="entry name" value="FAD-bd_PCMH-like_sf"/>
</dbReference>
<evidence type="ECO:0000259" key="5">
    <source>
        <dbReference type="PROSITE" id="PS51387"/>
    </source>
</evidence>
<dbReference type="RefSeq" id="XP_046066415.1">
    <property type="nucleotide sequence ID" value="XM_046222510.1"/>
</dbReference>
<keyword evidence="3" id="KW-0274">FAD</keyword>
<dbReference type="PANTHER" id="PTHR42973">
    <property type="entry name" value="BINDING OXIDOREDUCTASE, PUTATIVE (AFU_ORTHOLOGUE AFUA_1G17690)-RELATED"/>
    <property type="match status" value="1"/>
</dbReference>
<gene>
    <name evidence="6" type="ORF">BGW36DRAFT_67618</name>
</gene>
<dbReference type="InterPro" id="IPR016166">
    <property type="entry name" value="FAD-bd_PCMH"/>
</dbReference>
<dbReference type="GO" id="GO:0016491">
    <property type="term" value="F:oxidoreductase activity"/>
    <property type="evidence" value="ECO:0007669"/>
    <property type="project" value="UniProtKB-KW"/>
</dbReference>
<dbReference type="EMBL" id="JAJTJA010000014">
    <property type="protein sequence ID" value="KAH8690132.1"/>
    <property type="molecule type" value="Genomic_DNA"/>
</dbReference>
<comment type="caution">
    <text evidence="6">The sequence shown here is derived from an EMBL/GenBank/DDBJ whole genome shotgun (WGS) entry which is preliminary data.</text>
</comment>
<reference evidence="6" key="1">
    <citation type="submission" date="2021-12" db="EMBL/GenBank/DDBJ databases">
        <title>Convergent genome expansion in fungi linked to evolution of root-endophyte symbiosis.</title>
        <authorList>
            <consortium name="DOE Joint Genome Institute"/>
            <person name="Ke Y.-H."/>
            <person name="Bonito G."/>
            <person name="Liao H.-L."/>
            <person name="Looney B."/>
            <person name="Rojas-Flechas A."/>
            <person name="Nash J."/>
            <person name="Hameed K."/>
            <person name="Schadt C."/>
            <person name="Martin F."/>
            <person name="Crous P.W."/>
            <person name="Miettinen O."/>
            <person name="Magnuson J.K."/>
            <person name="Labbe J."/>
            <person name="Jacobson D."/>
            <person name="Doktycz M.J."/>
            <person name="Veneault-Fourrey C."/>
            <person name="Kuo A."/>
            <person name="Mondo S."/>
            <person name="Calhoun S."/>
            <person name="Riley R."/>
            <person name="Ohm R."/>
            <person name="LaButti K."/>
            <person name="Andreopoulos B."/>
            <person name="Pangilinan J."/>
            <person name="Nolan M."/>
            <person name="Tritt A."/>
            <person name="Clum A."/>
            <person name="Lipzen A."/>
            <person name="Daum C."/>
            <person name="Barry K."/>
            <person name="Grigoriev I.V."/>
            <person name="Vilgalys R."/>
        </authorList>
    </citation>
    <scope>NUCLEOTIDE SEQUENCE</scope>
    <source>
        <strain evidence="6">PMI_201</strain>
    </source>
</reference>
<dbReference type="SUPFAM" id="SSF56176">
    <property type="entry name" value="FAD-binding/transporter-associated domain-like"/>
    <property type="match status" value="1"/>
</dbReference>
<protein>
    <recommendedName>
        <fullName evidence="5">FAD-binding PCMH-type domain-containing protein</fullName>
    </recommendedName>
</protein>
<sequence>MQQQELRPICVAALETAQQIARAITIVKDEECPFAVKSGGHTPYAGASNVQDGLVFDLRNLNTVELSEDKLTVSVGSGNRWIDVYSILERHGLAVAGGRVASVGISGFLLGGGLSLHNRKYGWAVNNVRNFEVVLSDGIIANVNADSHPDLFWALRGGGGNFGIVTRFDLETFPQGLIWAGTEVVAISDLASRRAALNLHEPFQWTLRSATNIMGKIFHQGLCLIGKCVHSNDFINYFVGMSQQTDTNAHILTFFCWMPEVRMIGLGGSFAYLEPVEKPQALENMTALKTFYSTVKLRTMSDFTKEMDSYTPPIYRAHWDTTTFKVNADLISKLFDIFLEETHEIKNIPNCQPSTNNQLITKDDILLSDNKGGNPMGIKAEDGPLFLFSITITYTDPADDVKIKTVAQKVMSRAKALGKEMGLHLPFQYKNYADGDTDVYAGYGTENRQKLKDIQKKYDAAGVFSRLQSGSHKV</sequence>
<dbReference type="InterPro" id="IPR006094">
    <property type="entry name" value="Oxid_FAD_bind_N"/>
</dbReference>